<dbReference type="RefSeq" id="WP_209466119.1">
    <property type="nucleotide sequence ID" value="NZ_JAGGLG010000009.1"/>
</dbReference>
<evidence type="ECO:0000256" key="3">
    <source>
        <dbReference type="ARBA" id="ARBA00022475"/>
    </source>
</evidence>
<evidence type="ECO:0000259" key="8">
    <source>
        <dbReference type="PROSITE" id="PS50928"/>
    </source>
</evidence>
<feature type="transmembrane region" description="Helical" evidence="7">
    <location>
        <begin position="134"/>
        <end position="157"/>
    </location>
</feature>
<keyword evidence="2 7" id="KW-0813">Transport</keyword>
<name>A0ABS4JR15_9FIRM</name>
<protein>
    <submittedName>
        <fullName evidence="9">Peptide/nickel transport system permease protein</fullName>
    </submittedName>
</protein>
<proteinExistence type="inferred from homology"/>
<evidence type="ECO:0000256" key="7">
    <source>
        <dbReference type="RuleBase" id="RU363032"/>
    </source>
</evidence>
<keyword evidence="4 7" id="KW-0812">Transmembrane</keyword>
<evidence type="ECO:0000256" key="6">
    <source>
        <dbReference type="ARBA" id="ARBA00023136"/>
    </source>
</evidence>
<evidence type="ECO:0000256" key="2">
    <source>
        <dbReference type="ARBA" id="ARBA00022448"/>
    </source>
</evidence>
<feature type="domain" description="ABC transmembrane type-1" evidence="8">
    <location>
        <begin position="95"/>
        <end position="292"/>
    </location>
</feature>
<dbReference type="InterPro" id="IPR045621">
    <property type="entry name" value="BPD_transp_1_N"/>
</dbReference>
<dbReference type="Gene3D" id="1.10.3720.10">
    <property type="entry name" value="MetI-like"/>
    <property type="match status" value="1"/>
</dbReference>
<feature type="transmembrane region" description="Helical" evidence="7">
    <location>
        <begin position="273"/>
        <end position="299"/>
    </location>
</feature>
<dbReference type="InterPro" id="IPR035906">
    <property type="entry name" value="MetI-like_sf"/>
</dbReference>
<sequence>MLAYIIRRLWQGVPVLLGVSVITFILMHVVPGDPVSAAFEKRADPETIARIRHELGLDRPLPVQYADFLVKALQGDLGQSFQTRQPVAEMIRGAMPATVKLTLSAVLVTVVIGVPIGIISALHRGSAIDYMATVTALSFISAPVFWVAMVAQLLFGHRWGVLPISGFDTPQHLVLPALVLGTRYAASVARYTRSSMLDVIGQDFIRTARAKGLSGRVVIFRHALKNALIPVVTVIGLEIGGLLTGSILTESVFGIPGLGLVTIRGLNSLDFPVIQATVLLTAVIFVVMNIVVDISYSLLDPRIRMT</sequence>
<comment type="subcellular location">
    <subcellularLocation>
        <location evidence="1 7">Cell membrane</location>
        <topology evidence="1 7">Multi-pass membrane protein</topology>
    </subcellularLocation>
</comment>
<gene>
    <name evidence="9" type="ORF">J2Z79_001376</name>
</gene>
<dbReference type="Pfam" id="PF00528">
    <property type="entry name" value="BPD_transp_1"/>
    <property type="match status" value="1"/>
</dbReference>
<dbReference type="PANTHER" id="PTHR43163">
    <property type="entry name" value="DIPEPTIDE TRANSPORT SYSTEM PERMEASE PROTEIN DPPB-RELATED"/>
    <property type="match status" value="1"/>
</dbReference>
<keyword evidence="3" id="KW-1003">Cell membrane</keyword>
<comment type="caution">
    <text evidence="9">The sequence shown here is derived from an EMBL/GenBank/DDBJ whole genome shotgun (WGS) entry which is preliminary data.</text>
</comment>
<dbReference type="CDD" id="cd06261">
    <property type="entry name" value="TM_PBP2"/>
    <property type="match status" value="1"/>
</dbReference>
<feature type="transmembrane region" description="Helical" evidence="7">
    <location>
        <begin position="227"/>
        <end position="253"/>
    </location>
</feature>
<comment type="similarity">
    <text evidence="7">Belongs to the binding-protein-dependent transport system permease family.</text>
</comment>
<dbReference type="Proteomes" id="UP001519289">
    <property type="component" value="Unassembled WGS sequence"/>
</dbReference>
<dbReference type="Pfam" id="PF19300">
    <property type="entry name" value="BPD_transp_1_N"/>
    <property type="match status" value="1"/>
</dbReference>
<evidence type="ECO:0000313" key="9">
    <source>
        <dbReference type="EMBL" id="MBP2017977.1"/>
    </source>
</evidence>
<evidence type="ECO:0000256" key="4">
    <source>
        <dbReference type="ARBA" id="ARBA00022692"/>
    </source>
</evidence>
<dbReference type="PROSITE" id="PS50928">
    <property type="entry name" value="ABC_TM1"/>
    <property type="match status" value="1"/>
</dbReference>
<reference evidence="9 10" key="1">
    <citation type="submission" date="2021-03" db="EMBL/GenBank/DDBJ databases">
        <title>Genomic Encyclopedia of Type Strains, Phase IV (KMG-IV): sequencing the most valuable type-strain genomes for metagenomic binning, comparative biology and taxonomic classification.</title>
        <authorList>
            <person name="Goeker M."/>
        </authorList>
    </citation>
    <scope>NUCLEOTIDE SEQUENCE [LARGE SCALE GENOMIC DNA]</scope>
    <source>
        <strain evidence="9 10">DSM 27138</strain>
    </source>
</reference>
<keyword evidence="10" id="KW-1185">Reference proteome</keyword>
<dbReference type="SUPFAM" id="SSF161098">
    <property type="entry name" value="MetI-like"/>
    <property type="match status" value="1"/>
</dbReference>
<keyword evidence="5 7" id="KW-1133">Transmembrane helix</keyword>
<dbReference type="InterPro" id="IPR000515">
    <property type="entry name" value="MetI-like"/>
</dbReference>
<feature type="transmembrane region" description="Helical" evidence="7">
    <location>
        <begin position="12"/>
        <end position="30"/>
    </location>
</feature>
<evidence type="ECO:0000313" key="10">
    <source>
        <dbReference type="Proteomes" id="UP001519289"/>
    </source>
</evidence>
<evidence type="ECO:0000256" key="1">
    <source>
        <dbReference type="ARBA" id="ARBA00004651"/>
    </source>
</evidence>
<feature type="transmembrane region" description="Helical" evidence="7">
    <location>
        <begin position="101"/>
        <end position="122"/>
    </location>
</feature>
<organism evidence="9 10">
    <name type="scientific">Symbiobacterium terraclitae</name>
    <dbReference type="NCBI Taxonomy" id="557451"/>
    <lineage>
        <taxon>Bacteria</taxon>
        <taxon>Bacillati</taxon>
        <taxon>Bacillota</taxon>
        <taxon>Clostridia</taxon>
        <taxon>Eubacteriales</taxon>
        <taxon>Symbiobacteriaceae</taxon>
        <taxon>Symbiobacterium</taxon>
    </lineage>
</organism>
<keyword evidence="6 7" id="KW-0472">Membrane</keyword>
<dbReference type="EMBL" id="JAGGLG010000009">
    <property type="protein sequence ID" value="MBP2017977.1"/>
    <property type="molecule type" value="Genomic_DNA"/>
</dbReference>
<evidence type="ECO:0000256" key="5">
    <source>
        <dbReference type="ARBA" id="ARBA00022989"/>
    </source>
</evidence>
<dbReference type="PANTHER" id="PTHR43163:SF6">
    <property type="entry name" value="DIPEPTIDE TRANSPORT SYSTEM PERMEASE PROTEIN DPPB-RELATED"/>
    <property type="match status" value="1"/>
</dbReference>
<accession>A0ABS4JR15</accession>